<protein>
    <submittedName>
        <fullName evidence="1">Uncharacterized protein</fullName>
    </submittedName>
</protein>
<organism evidence="1 2">
    <name type="scientific">Zopfia rhizophila CBS 207.26</name>
    <dbReference type="NCBI Taxonomy" id="1314779"/>
    <lineage>
        <taxon>Eukaryota</taxon>
        <taxon>Fungi</taxon>
        <taxon>Dikarya</taxon>
        <taxon>Ascomycota</taxon>
        <taxon>Pezizomycotina</taxon>
        <taxon>Dothideomycetes</taxon>
        <taxon>Dothideomycetes incertae sedis</taxon>
        <taxon>Zopfiaceae</taxon>
        <taxon>Zopfia</taxon>
    </lineage>
</organism>
<feature type="non-terminal residue" evidence="1">
    <location>
        <position position="1"/>
    </location>
</feature>
<dbReference type="EMBL" id="ML994653">
    <property type="protein sequence ID" value="KAF2181390.1"/>
    <property type="molecule type" value="Genomic_DNA"/>
</dbReference>
<accession>A0A6A6DTT2</accession>
<name>A0A6A6DTT2_9PEZI</name>
<dbReference type="Proteomes" id="UP000800200">
    <property type="component" value="Unassembled WGS sequence"/>
</dbReference>
<dbReference type="AlphaFoldDB" id="A0A6A6DTT2"/>
<sequence>QVSLSHRHLAPLEPIQRSQFDYRNLLVFLRNPWRKVLFNHPLCLFLVLLQAARALRLQRDPIMDLQPLTVIPKPLTSLRSLEAAITLKGGPELNAWFILPIPAIIVPGHSSIVASLESTSRHTPDLSNALTLTANSKSEVSGVSKILIAISATCTSQPILWNLTALSNAALKIAFIARKALKGRITVSDISGNGIQIWAEILYKQPINLICTLLKHNSLERIIAVLRPSNRTLHQRDKWSVSSPVPLWTKNDAVEWRVHILSLMATFDEVYHSLVGNLEAFNAYRLQDIFGYLATILIFPPPT</sequence>
<reference evidence="1" key="1">
    <citation type="journal article" date="2020" name="Stud. Mycol.">
        <title>101 Dothideomycetes genomes: a test case for predicting lifestyles and emergence of pathogens.</title>
        <authorList>
            <person name="Haridas S."/>
            <person name="Albert R."/>
            <person name="Binder M."/>
            <person name="Bloem J."/>
            <person name="Labutti K."/>
            <person name="Salamov A."/>
            <person name="Andreopoulos B."/>
            <person name="Baker S."/>
            <person name="Barry K."/>
            <person name="Bills G."/>
            <person name="Bluhm B."/>
            <person name="Cannon C."/>
            <person name="Castanera R."/>
            <person name="Culley D."/>
            <person name="Daum C."/>
            <person name="Ezra D."/>
            <person name="Gonzalez J."/>
            <person name="Henrissat B."/>
            <person name="Kuo A."/>
            <person name="Liang C."/>
            <person name="Lipzen A."/>
            <person name="Lutzoni F."/>
            <person name="Magnuson J."/>
            <person name="Mondo S."/>
            <person name="Nolan M."/>
            <person name="Ohm R."/>
            <person name="Pangilinan J."/>
            <person name="Park H.-J."/>
            <person name="Ramirez L."/>
            <person name="Alfaro M."/>
            <person name="Sun H."/>
            <person name="Tritt A."/>
            <person name="Yoshinaga Y."/>
            <person name="Zwiers L.-H."/>
            <person name="Turgeon B."/>
            <person name="Goodwin S."/>
            <person name="Spatafora J."/>
            <person name="Crous P."/>
            <person name="Grigoriev I."/>
        </authorList>
    </citation>
    <scope>NUCLEOTIDE SEQUENCE</scope>
    <source>
        <strain evidence="1">CBS 207.26</strain>
    </source>
</reference>
<proteinExistence type="predicted"/>
<evidence type="ECO:0000313" key="2">
    <source>
        <dbReference type="Proteomes" id="UP000800200"/>
    </source>
</evidence>
<gene>
    <name evidence="1" type="ORF">K469DRAFT_792594</name>
</gene>
<keyword evidence="2" id="KW-1185">Reference proteome</keyword>
<dbReference type="OrthoDB" id="10437868at2759"/>
<evidence type="ECO:0000313" key="1">
    <source>
        <dbReference type="EMBL" id="KAF2181390.1"/>
    </source>
</evidence>